<dbReference type="NCBIfam" id="TIGR01451">
    <property type="entry name" value="B_ant_repeat"/>
    <property type="match status" value="2"/>
</dbReference>
<keyword evidence="4" id="KW-1185">Reference proteome</keyword>
<feature type="domain" description="DUF7507" evidence="2">
    <location>
        <begin position="22"/>
        <end position="124"/>
    </location>
</feature>
<protein>
    <submittedName>
        <fullName evidence="3">Gliding motility-associated C-terminal domain-containing protein</fullName>
    </submittedName>
</protein>
<name>A0ABU2Y8J1_9FLAO</name>
<dbReference type="InterPro" id="IPR026341">
    <property type="entry name" value="T9SS_type_B"/>
</dbReference>
<proteinExistence type="predicted"/>
<reference evidence="3 4" key="1">
    <citation type="submission" date="2023-09" db="EMBL/GenBank/DDBJ databases">
        <authorList>
            <person name="Rey-Velasco X."/>
        </authorList>
    </citation>
    <scope>NUCLEOTIDE SEQUENCE [LARGE SCALE GENOMIC DNA]</scope>
    <source>
        <strain evidence="3 4">W242</strain>
    </source>
</reference>
<evidence type="ECO:0000259" key="2">
    <source>
        <dbReference type="Pfam" id="PF24346"/>
    </source>
</evidence>
<evidence type="ECO:0000313" key="3">
    <source>
        <dbReference type="EMBL" id="MDT0554367.1"/>
    </source>
</evidence>
<feature type="region of interest" description="Disordered" evidence="1">
    <location>
        <begin position="360"/>
        <end position="398"/>
    </location>
</feature>
<feature type="non-terminal residue" evidence="3">
    <location>
        <position position="1"/>
    </location>
</feature>
<dbReference type="InterPro" id="IPR047589">
    <property type="entry name" value="DUF11_rpt"/>
</dbReference>
<dbReference type="Proteomes" id="UP001254488">
    <property type="component" value="Unassembled WGS sequence"/>
</dbReference>
<dbReference type="InterPro" id="IPR055354">
    <property type="entry name" value="DUF7507"/>
</dbReference>
<dbReference type="Pfam" id="PF24346">
    <property type="entry name" value="DUF7507"/>
    <property type="match status" value="3"/>
</dbReference>
<evidence type="ECO:0000256" key="1">
    <source>
        <dbReference type="SAM" id="MobiDB-lite"/>
    </source>
</evidence>
<gene>
    <name evidence="3" type="ORF">RM538_00005</name>
</gene>
<dbReference type="EMBL" id="JAVRHZ010000001">
    <property type="protein sequence ID" value="MDT0554367.1"/>
    <property type="molecule type" value="Genomic_DNA"/>
</dbReference>
<comment type="caution">
    <text evidence="3">The sequence shown here is derived from an EMBL/GenBank/DDBJ whole genome shotgun (WGS) entry which is preliminary data.</text>
</comment>
<feature type="domain" description="DUF7507" evidence="2">
    <location>
        <begin position="268"/>
        <end position="373"/>
    </location>
</feature>
<feature type="compositionally biased region" description="Polar residues" evidence="1">
    <location>
        <begin position="360"/>
        <end position="384"/>
    </location>
</feature>
<dbReference type="Pfam" id="PF13585">
    <property type="entry name" value="CHU_C"/>
    <property type="match status" value="1"/>
</dbReference>
<dbReference type="NCBIfam" id="TIGR04131">
    <property type="entry name" value="Bac_Flav_CTERM"/>
    <property type="match status" value="1"/>
</dbReference>
<evidence type="ECO:0000313" key="4">
    <source>
        <dbReference type="Proteomes" id="UP001254488"/>
    </source>
</evidence>
<dbReference type="RefSeq" id="WP_311331333.1">
    <property type="nucleotide sequence ID" value="NZ_JAVRHZ010000001.1"/>
</dbReference>
<organism evidence="3 4">
    <name type="scientific">Patiriisocius hiemis</name>
    <dbReference type="NCBI Taxonomy" id="3075604"/>
    <lineage>
        <taxon>Bacteria</taxon>
        <taxon>Pseudomonadati</taxon>
        <taxon>Bacteroidota</taxon>
        <taxon>Flavobacteriia</taxon>
        <taxon>Flavobacteriales</taxon>
        <taxon>Flavobacteriaceae</taxon>
        <taxon>Patiriisocius</taxon>
    </lineage>
</organism>
<accession>A0ABU2Y8J1</accession>
<sequence length="512" mass="54124">DLSDDNSELEDDPTVTTLCQNSSLALIKTGTVNDENGDGCSDVKETITYNFTVINNGNTTITNIDIDDILVNVQGGPITLAPGTTDATTFTATYLITQADINTGSVTNQAEVTGLDPNGGIVSDLSDDNSDVEDDPTVTALCNNAIIALIKTGTPTDENGNGCVDLGETIVYDFVVTNLGNVTLTNVIVTDPLVTVVGGPVDLAAGDSDTETFSAIYTVTQDDVNAGSVTNQATAEGLDPLGNIVSDLSDNNSNFEDDSTITVLCQMPMISLEKSGIFNDENGDGSTQVGETISYFFTVTNTGTVTVFNITLDDPLPGIEIEGGPIAVLEPGEVDSTTFTATYTVTEADIANQEVVNQATATGEDSNGNEVSDTSDDPINTTNADPDGDGDPDDPTITILPDVLGQQFEIYNGVTPNGDGAHDYFQILGIEDFPVNNVKIYNRWGVLVFETDGYGGATGAENVFTGRSNGRSTIREEKELPTGTYFYILTFPSDPSQNPEKDNYTGYLYLNR</sequence>
<feature type="domain" description="DUF7507" evidence="2">
    <location>
        <begin position="146"/>
        <end position="247"/>
    </location>
</feature>